<evidence type="ECO:0000256" key="3">
    <source>
        <dbReference type="ARBA" id="ARBA00022692"/>
    </source>
</evidence>
<proteinExistence type="inferred from homology"/>
<organism evidence="9 10">
    <name type="scientific">Achromobacter ruhlandii</name>
    <dbReference type="NCBI Taxonomy" id="72557"/>
    <lineage>
        <taxon>Bacteria</taxon>
        <taxon>Pseudomonadati</taxon>
        <taxon>Pseudomonadota</taxon>
        <taxon>Betaproteobacteria</taxon>
        <taxon>Burkholderiales</taxon>
        <taxon>Alcaligenaceae</taxon>
        <taxon>Achromobacter</taxon>
    </lineage>
</organism>
<dbReference type="PANTHER" id="PTHR30572:SF4">
    <property type="entry name" value="ABC TRANSPORTER PERMEASE YTRF"/>
    <property type="match status" value="1"/>
</dbReference>
<keyword evidence="2" id="KW-1003">Cell membrane</keyword>
<evidence type="ECO:0000256" key="1">
    <source>
        <dbReference type="ARBA" id="ARBA00004651"/>
    </source>
</evidence>
<dbReference type="Pfam" id="PF12704">
    <property type="entry name" value="MacB_PCD"/>
    <property type="match status" value="1"/>
</dbReference>
<dbReference type="AlphaFoldDB" id="A0A2M9H3Y2"/>
<evidence type="ECO:0000259" key="8">
    <source>
        <dbReference type="Pfam" id="PF12704"/>
    </source>
</evidence>
<accession>A0A2M9H3Y2</accession>
<evidence type="ECO:0000313" key="9">
    <source>
        <dbReference type="EMBL" id="CAB3818768.1"/>
    </source>
</evidence>
<keyword evidence="3" id="KW-0812">Transmembrane</keyword>
<evidence type="ECO:0000256" key="2">
    <source>
        <dbReference type="ARBA" id="ARBA00022475"/>
    </source>
</evidence>
<keyword evidence="9" id="KW-0378">Hydrolase</keyword>
<feature type="domain" description="ABC3 transporter permease C-terminal" evidence="7">
    <location>
        <begin position="277"/>
        <end position="389"/>
    </location>
</feature>
<keyword evidence="9" id="KW-0547">Nucleotide-binding</keyword>
<keyword evidence="9" id="KW-0067">ATP-binding</keyword>
<dbReference type="EC" id="3.6.3.-" evidence="9"/>
<keyword evidence="4" id="KW-1133">Transmembrane helix</keyword>
<sequence>MRGPSLTQTALQAADSLRQMGRRALLALLGIMVGSTAIIALLNIGHSAAEQVMRMFKDMGTDVLVVTFPVTGAKPRALPRALDAGALAQAVPGIRQAAPLSVYNVPLRFPGRTMVPRIVGTTPDLAAAMNLRMDRGRFLSPFDRHATFAVVGAEIARELGSPAHPLALGASLQIGGYFYQVIGVTRSMKGNPLIPVDADRSVIVPIEGLHRLFPKPELGAILARATPMADLVETASALRGYVGTQVPGREVQVDIPRQLIDGLERQSRTFSYLLAGLGAISLLVGGVGVMNVMLMSVSERRREIGVRLALGATRRDIRLLFLAEAGLLAIVGAALGAVFGVGAAYAFARFSGWDFVLAPASLLWGMGTALLTGLFFGWYPAAAASRLEPVQALRDA</sequence>
<keyword evidence="5" id="KW-0472">Membrane</keyword>
<evidence type="ECO:0000259" key="7">
    <source>
        <dbReference type="Pfam" id="PF02687"/>
    </source>
</evidence>
<dbReference type="GO" id="GO:0005886">
    <property type="term" value="C:plasma membrane"/>
    <property type="evidence" value="ECO:0007669"/>
    <property type="project" value="UniProtKB-SubCell"/>
</dbReference>
<comment type="subcellular location">
    <subcellularLocation>
        <location evidence="1">Cell membrane</location>
        <topology evidence="1">Multi-pass membrane protein</topology>
    </subcellularLocation>
</comment>
<dbReference type="InterPro" id="IPR025857">
    <property type="entry name" value="MacB_PCD"/>
</dbReference>
<dbReference type="EMBL" id="CADILE010000001">
    <property type="protein sequence ID" value="CAB3818768.1"/>
    <property type="molecule type" value="Genomic_DNA"/>
</dbReference>
<name>A0A2M9H3Y2_9BURK</name>
<evidence type="ECO:0000256" key="5">
    <source>
        <dbReference type="ARBA" id="ARBA00023136"/>
    </source>
</evidence>
<dbReference type="PANTHER" id="PTHR30572">
    <property type="entry name" value="MEMBRANE COMPONENT OF TRANSPORTER-RELATED"/>
    <property type="match status" value="1"/>
</dbReference>
<comment type="similarity">
    <text evidence="6">Belongs to the ABC-4 integral membrane protein family.</text>
</comment>
<dbReference type="RefSeq" id="WP_100507111.1">
    <property type="nucleotide sequence ID" value="NZ_CADILE010000001.1"/>
</dbReference>
<gene>
    <name evidence="9" type="primary">macB_2</name>
    <name evidence="9" type="ORF">LMG3328_00147</name>
</gene>
<evidence type="ECO:0000256" key="4">
    <source>
        <dbReference type="ARBA" id="ARBA00022989"/>
    </source>
</evidence>
<dbReference type="InterPro" id="IPR050250">
    <property type="entry name" value="Macrolide_Exporter_MacB"/>
</dbReference>
<dbReference type="GO" id="GO:0022857">
    <property type="term" value="F:transmembrane transporter activity"/>
    <property type="evidence" value="ECO:0007669"/>
    <property type="project" value="TreeGrafter"/>
</dbReference>
<dbReference type="GO" id="GO:0016787">
    <property type="term" value="F:hydrolase activity"/>
    <property type="evidence" value="ECO:0007669"/>
    <property type="project" value="UniProtKB-KW"/>
</dbReference>
<evidence type="ECO:0000313" key="10">
    <source>
        <dbReference type="Proteomes" id="UP000494122"/>
    </source>
</evidence>
<dbReference type="Pfam" id="PF02687">
    <property type="entry name" value="FtsX"/>
    <property type="match status" value="1"/>
</dbReference>
<dbReference type="Proteomes" id="UP000494122">
    <property type="component" value="Unassembled WGS sequence"/>
</dbReference>
<feature type="domain" description="MacB-like periplasmic core" evidence="8">
    <location>
        <begin position="25"/>
        <end position="239"/>
    </location>
</feature>
<evidence type="ECO:0000256" key="6">
    <source>
        <dbReference type="ARBA" id="ARBA00038076"/>
    </source>
</evidence>
<reference evidence="9 10" key="1">
    <citation type="submission" date="2020-04" db="EMBL/GenBank/DDBJ databases">
        <authorList>
            <person name="De Canck E."/>
        </authorList>
    </citation>
    <scope>NUCLEOTIDE SEQUENCE [LARGE SCALE GENOMIC DNA]</scope>
    <source>
        <strain evidence="9 10">LMG 3328</strain>
    </source>
</reference>
<protein>
    <submittedName>
        <fullName evidence="9">Macrolide export ATP-binding/permease protein MacB</fullName>
        <ecNumber evidence="9">3.6.3.-</ecNumber>
    </submittedName>
</protein>
<dbReference type="GO" id="GO:0005524">
    <property type="term" value="F:ATP binding"/>
    <property type="evidence" value="ECO:0007669"/>
    <property type="project" value="UniProtKB-KW"/>
</dbReference>
<dbReference type="InterPro" id="IPR003838">
    <property type="entry name" value="ABC3_permease_C"/>
</dbReference>